<dbReference type="AlphaFoldDB" id="A0A7W5Z3F7"/>
<feature type="transmembrane region" description="Helical" evidence="8">
    <location>
        <begin position="232"/>
        <end position="257"/>
    </location>
</feature>
<feature type="transmembrane region" description="Helical" evidence="8">
    <location>
        <begin position="131"/>
        <end position="151"/>
    </location>
</feature>
<feature type="transmembrane region" description="Helical" evidence="8">
    <location>
        <begin position="398"/>
        <end position="418"/>
    </location>
</feature>
<proteinExistence type="inferred from homology"/>
<evidence type="ECO:0000256" key="2">
    <source>
        <dbReference type="ARBA" id="ARBA00005346"/>
    </source>
</evidence>
<reference evidence="10 11" key="1">
    <citation type="submission" date="2020-08" db="EMBL/GenBank/DDBJ databases">
        <title>Genomic Encyclopedia of Type Strains, Phase IV (KMG-IV): sequencing the most valuable type-strain genomes for metagenomic binning, comparative biology and taxonomic classification.</title>
        <authorList>
            <person name="Goeker M."/>
        </authorList>
    </citation>
    <scope>NUCLEOTIDE SEQUENCE [LARGE SCALE GENOMIC DNA]</scope>
    <source>
        <strain evidence="10 11">DSM 28760</strain>
    </source>
</reference>
<dbReference type="RefSeq" id="WP_183751571.1">
    <property type="nucleotide sequence ID" value="NZ_JACICC010000003.1"/>
</dbReference>
<dbReference type="GO" id="GO:0008137">
    <property type="term" value="F:NADH dehydrogenase (ubiquinone) activity"/>
    <property type="evidence" value="ECO:0007669"/>
    <property type="project" value="InterPro"/>
</dbReference>
<keyword evidence="11" id="KW-1185">Reference proteome</keyword>
<feature type="transmembrane region" description="Helical" evidence="8">
    <location>
        <begin position="573"/>
        <end position="589"/>
    </location>
</feature>
<comment type="caution">
    <text evidence="10">The sequence shown here is derived from an EMBL/GenBank/DDBJ whole genome shotgun (WGS) entry which is preliminary data.</text>
</comment>
<evidence type="ECO:0000313" key="10">
    <source>
        <dbReference type="EMBL" id="MBB3809456.1"/>
    </source>
</evidence>
<feature type="transmembrane region" description="Helical" evidence="8">
    <location>
        <begin position="886"/>
        <end position="905"/>
    </location>
</feature>
<feature type="transmembrane region" description="Helical" evidence="8">
    <location>
        <begin position="601"/>
        <end position="621"/>
    </location>
</feature>
<protein>
    <submittedName>
        <fullName evidence="10">Formate hydrogenlyase subunit 3/multisubunit Na+/H+ antiporter MnhD subunit</fullName>
    </submittedName>
</protein>
<evidence type="ECO:0000259" key="9">
    <source>
        <dbReference type="Pfam" id="PF00361"/>
    </source>
</evidence>
<feature type="transmembrane region" description="Helical" evidence="8">
    <location>
        <begin position="295"/>
        <end position="313"/>
    </location>
</feature>
<feature type="transmembrane region" description="Helical" evidence="8">
    <location>
        <begin position="641"/>
        <end position="666"/>
    </location>
</feature>
<feature type="transmembrane region" description="Helical" evidence="8">
    <location>
        <begin position="549"/>
        <end position="567"/>
    </location>
</feature>
<dbReference type="Proteomes" id="UP000537592">
    <property type="component" value="Unassembled WGS sequence"/>
</dbReference>
<comment type="subcellular location">
    <subcellularLocation>
        <location evidence="1">Cell membrane</location>
        <topology evidence="1">Multi-pass membrane protein</topology>
    </subcellularLocation>
    <subcellularLocation>
        <location evidence="7">Membrane</location>
        <topology evidence="7">Multi-pass membrane protein</topology>
    </subcellularLocation>
</comment>
<evidence type="ECO:0000256" key="6">
    <source>
        <dbReference type="ARBA" id="ARBA00023136"/>
    </source>
</evidence>
<keyword evidence="6 8" id="KW-0472">Membrane</keyword>
<dbReference type="GO" id="GO:0016829">
    <property type="term" value="F:lyase activity"/>
    <property type="evidence" value="ECO:0007669"/>
    <property type="project" value="UniProtKB-KW"/>
</dbReference>
<feature type="transmembrane region" description="Helical" evidence="8">
    <location>
        <begin position="108"/>
        <end position="125"/>
    </location>
</feature>
<name>A0A7W5Z3F7_9HYPH</name>
<keyword evidence="5 8" id="KW-1133">Transmembrane helix</keyword>
<feature type="transmembrane region" description="Helical" evidence="8">
    <location>
        <begin position="325"/>
        <end position="343"/>
    </location>
</feature>
<sequence>MSALFHPLNIYILGLGGGFLIPLLYRVAKRWLAPVFFLALTGITLISAVAFIRVLGGAPPFEVITAGIAPPVSISLRLGVAEGFFCVSVNVVSLLGALHLWPRLREHYGALLLYLIGVMGINGMIMTRDLFNLFVFLEIVSIATYGLLGLAGTTRSLSATFKYIVATVIASTFFLLATALVYFVTGTLFIDELLQLPQPLSGPIATTALLLLLAAILIELKPFPANGWGLDVYETAPGGIAAFVSVGVSAGVFFSLYKLLPLFGPWLDLIALSGGLTFVASNLIGLRQIRVRRMLGYSSVGQLGLATLALALLEKTGAPQLMPLVVGGLILNHLLAKAGLFWLADLVDRQSISGWSPIARSRLLLFLFGALVVAISGLPPFPGFWAKWTLVLHLSSAGYVWTIAAIAIGSLLEAAYMFRWFGRSVHAPANNGLSGVDLPRLDWRAIAPVTTIVVLLALAGLLAAFIAAPGSLWIVTPLIAGGMLALVEALWPGLPGRAKAALALIALPAIGPFLLPEMQGLPLLFGVLFIAGGFVVGLGALYRSETRTGYYPLLAAMLLALPALAGASTTLEFFVAWEFVTLGSYFLLAHGRQTGSQTLRYLLFSLAAAFFLLAGFGQFNATGGGVDLATLRSVLDGGSVQATAAFVLIAIGCLIKAGALGVHVWVPGTYALADDDLSALLSAVISKVAIFGLLTAAYLAIRSQSGPDLSILLAWIGMATTLVCGVQALFQRDAKRLLAYSSISQLGYIVTAIALMDHIGWVTALYLTASHLLVKGVLFLAVAGVILRAGTGVFTSLGGLGARMPVTFAAVLVALVAMAGLPPLTGFGSKWLLIGTLLDKQWYLLAAAGFLATFVGFLYMIRLAWSVFLGPREQKNANHHVREAPAALLVPQLLLVVGILVLTLYPSPLFGPLSQAIDPAFASSLVWQGMPLREIYDSLDPLPVMGAAVVLSLLAAGVLALVLRAQAPKPAGDGRDVVASLAALARTIPLVHRLPTATAAWTGVAGVTVAAAGRLRLIYNGNAQTYELLVILYIVAIHFLGWP</sequence>
<dbReference type="InterPro" id="IPR050586">
    <property type="entry name" value="CPA3_Na-H_Antiporter_D"/>
</dbReference>
<feature type="transmembrane region" description="Helical" evidence="8">
    <location>
        <begin position="776"/>
        <end position="797"/>
    </location>
</feature>
<feature type="transmembrane region" description="Helical" evidence="8">
    <location>
        <begin position="202"/>
        <end position="220"/>
    </location>
</feature>
<feature type="transmembrane region" description="Helical" evidence="8">
    <location>
        <begin position="521"/>
        <end position="542"/>
    </location>
</feature>
<evidence type="ECO:0000256" key="1">
    <source>
        <dbReference type="ARBA" id="ARBA00004651"/>
    </source>
</evidence>
<feature type="domain" description="NADH:quinone oxidoreductase/Mrp antiporter transmembrane" evidence="9">
    <location>
        <begin position="570"/>
        <end position="855"/>
    </location>
</feature>
<feature type="transmembrane region" description="Helical" evidence="8">
    <location>
        <begin position="76"/>
        <end position="101"/>
    </location>
</feature>
<evidence type="ECO:0000256" key="3">
    <source>
        <dbReference type="ARBA" id="ARBA00022475"/>
    </source>
</evidence>
<evidence type="ECO:0000256" key="8">
    <source>
        <dbReference type="SAM" id="Phobius"/>
    </source>
</evidence>
<feature type="transmembrane region" description="Helical" evidence="8">
    <location>
        <begin position="1025"/>
        <end position="1042"/>
    </location>
</feature>
<evidence type="ECO:0000256" key="7">
    <source>
        <dbReference type="RuleBase" id="RU000320"/>
    </source>
</evidence>
<dbReference type="Pfam" id="PF00361">
    <property type="entry name" value="Proton_antipo_M"/>
    <property type="match status" value="2"/>
</dbReference>
<dbReference type="InterPro" id="IPR003918">
    <property type="entry name" value="NADH_UbQ_OxRdtase"/>
</dbReference>
<gene>
    <name evidence="10" type="ORF">FHS81_001538</name>
</gene>
<dbReference type="EMBL" id="JACICC010000003">
    <property type="protein sequence ID" value="MBB3809456.1"/>
    <property type="molecule type" value="Genomic_DNA"/>
</dbReference>
<feature type="transmembrane region" description="Helical" evidence="8">
    <location>
        <begin position="712"/>
        <end position="730"/>
    </location>
</feature>
<keyword evidence="3" id="KW-1003">Cell membrane</keyword>
<feature type="transmembrane region" description="Helical" evidence="8">
    <location>
        <begin position="163"/>
        <end position="190"/>
    </location>
</feature>
<feature type="transmembrane region" description="Helical" evidence="8">
    <location>
        <begin position="942"/>
        <end position="963"/>
    </location>
</feature>
<accession>A0A7W5Z3F7</accession>
<dbReference type="GO" id="GO:0005886">
    <property type="term" value="C:plasma membrane"/>
    <property type="evidence" value="ECO:0007669"/>
    <property type="project" value="UniProtKB-SubCell"/>
</dbReference>
<feature type="transmembrane region" description="Helical" evidence="8">
    <location>
        <begin position="263"/>
        <end position="283"/>
    </location>
</feature>
<feature type="transmembrane region" description="Helical" evidence="8">
    <location>
        <begin position="737"/>
        <end position="756"/>
    </location>
</feature>
<feature type="transmembrane region" description="Helical" evidence="8">
    <location>
        <begin position="842"/>
        <end position="865"/>
    </location>
</feature>
<dbReference type="InterPro" id="IPR001750">
    <property type="entry name" value="ND/Mrp_TM"/>
</dbReference>
<feature type="transmembrane region" description="Helical" evidence="8">
    <location>
        <begin position="472"/>
        <end position="491"/>
    </location>
</feature>
<feature type="transmembrane region" description="Helical" evidence="8">
    <location>
        <begin position="678"/>
        <end position="700"/>
    </location>
</feature>
<feature type="transmembrane region" description="Helical" evidence="8">
    <location>
        <begin position="32"/>
        <end position="56"/>
    </location>
</feature>
<evidence type="ECO:0000256" key="4">
    <source>
        <dbReference type="ARBA" id="ARBA00022692"/>
    </source>
</evidence>
<feature type="transmembrane region" description="Helical" evidence="8">
    <location>
        <begin position="498"/>
        <end position="515"/>
    </location>
</feature>
<dbReference type="GO" id="GO:0042773">
    <property type="term" value="P:ATP synthesis coupled electron transport"/>
    <property type="evidence" value="ECO:0007669"/>
    <property type="project" value="InterPro"/>
</dbReference>
<dbReference type="PRINTS" id="PR01437">
    <property type="entry name" value="NUOXDRDTASE4"/>
</dbReference>
<evidence type="ECO:0000256" key="5">
    <source>
        <dbReference type="ARBA" id="ARBA00022989"/>
    </source>
</evidence>
<feature type="transmembrane region" description="Helical" evidence="8">
    <location>
        <begin position="804"/>
        <end position="822"/>
    </location>
</feature>
<comment type="similarity">
    <text evidence="2">Belongs to the CPA3 antiporters (TC 2.A.63) subunit D family.</text>
</comment>
<keyword evidence="10" id="KW-0456">Lyase</keyword>
<keyword evidence="4 7" id="KW-0812">Transmembrane</keyword>
<feature type="transmembrane region" description="Helical" evidence="8">
    <location>
        <begin position="363"/>
        <end position="386"/>
    </location>
</feature>
<dbReference type="PANTHER" id="PTHR42703:SF1">
    <property type="entry name" value="NA(+)_H(+) ANTIPORTER SUBUNIT D1"/>
    <property type="match status" value="1"/>
</dbReference>
<organism evidence="10 11">
    <name type="scientific">Pseudochelatococcus contaminans</name>
    <dbReference type="NCBI Taxonomy" id="1538103"/>
    <lineage>
        <taxon>Bacteria</taxon>
        <taxon>Pseudomonadati</taxon>
        <taxon>Pseudomonadota</taxon>
        <taxon>Alphaproteobacteria</taxon>
        <taxon>Hyphomicrobiales</taxon>
        <taxon>Chelatococcaceae</taxon>
        <taxon>Pseudochelatococcus</taxon>
    </lineage>
</organism>
<feature type="transmembrane region" description="Helical" evidence="8">
    <location>
        <begin position="6"/>
        <end position="25"/>
    </location>
</feature>
<evidence type="ECO:0000313" key="11">
    <source>
        <dbReference type="Proteomes" id="UP000537592"/>
    </source>
</evidence>
<dbReference type="PANTHER" id="PTHR42703">
    <property type="entry name" value="NADH DEHYDROGENASE"/>
    <property type="match status" value="1"/>
</dbReference>
<feature type="transmembrane region" description="Helical" evidence="8">
    <location>
        <begin position="445"/>
        <end position="466"/>
    </location>
</feature>
<feature type="domain" description="NADH:quinone oxidoreductase/Mrp antiporter transmembrane" evidence="9">
    <location>
        <begin position="128"/>
        <end position="411"/>
    </location>
</feature>